<feature type="compositionally biased region" description="Polar residues" evidence="1">
    <location>
        <begin position="40"/>
        <end position="51"/>
    </location>
</feature>
<sequence length="138" mass="14362">MAKIFHAVLGVCAVTASLGVAQLASGSDLGALTRDRNQDRNQAVVSQTTGVGVNRASKSDRGGAARSVDNSRTISFQVVGQELSVAVRVPAERRGEARSLRPNQPAAAAAPKRMVACEPVVSVLTDIAKQLQPGRCLT</sequence>
<dbReference type="RefSeq" id="WP_184262630.1">
    <property type="nucleotide sequence ID" value="NZ_JACHIH010000051.1"/>
</dbReference>
<protein>
    <submittedName>
        <fullName evidence="2">Uncharacterized protein</fullName>
    </submittedName>
</protein>
<name>A0A7W8E1I1_9BRAD</name>
<dbReference type="AlphaFoldDB" id="A0A7W8E1I1"/>
<feature type="region of interest" description="Disordered" evidence="1">
    <location>
        <begin position="38"/>
        <end position="67"/>
    </location>
</feature>
<organism evidence="2 3">
    <name type="scientific">Rhodopseudomonas rhenobacensis</name>
    <dbReference type="NCBI Taxonomy" id="87461"/>
    <lineage>
        <taxon>Bacteria</taxon>
        <taxon>Pseudomonadati</taxon>
        <taxon>Pseudomonadota</taxon>
        <taxon>Alphaproteobacteria</taxon>
        <taxon>Hyphomicrobiales</taxon>
        <taxon>Nitrobacteraceae</taxon>
        <taxon>Rhodopseudomonas</taxon>
    </lineage>
</organism>
<evidence type="ECO:0000313" key="3">
    <source>
        <dbReference type="Proteomes" id="UP000542353"/>
    </source>
</evidence>
<accession>A0A7W8E1I1</accession>
<proteinExistence type="predicted"/>
<evidence type="ECO:0000313" key="2">
    <source>
        <dbReference type="EMBL" id="MBB5049895.1"/>
    </source>
</evidence>
<dbReference type="EMBL" id="JACHIH010000051">
    <property type="protein sequence ID" value="MBB5049895.1"/>
    <property type="molecule type" value="Genomic_DNA"/>
</dbReference>
<gene>
    <name evidence="2" type="ORF">HNR60_004680</name>
</gene>
<evidence type="ECO:0000256" key="1">
    <source>
        <dbReference type="SAM" id="MobiDB-lite"/>
    </source>
</evidence>
<reference evidence="2 3" key="1">
    <citation type="submission" date="2020-08" db="EMBL/GenBank/DDBJ databases">
        <title>Genomic Encyclopedia of Type Strains, Phase IV (KMG-IV): sequencing the most valuable type-strain genomes for metagenomic binning, comparative biology and taxonomic classification.</title>
        <authorList>
            <person name="Goeker M."/>
        </authorList>
    </citation>
    <scope>NUCLEOTIDE SEQUENCE [LARGE SCALE GENOMIC DNA]</scope>
    <source>
        <strain evidence="2 3">DSM 12706</strain>
    </source>
</reference>
<dbReference type="Proteomes" id="UP000542353">
    <property type="component" value="Unassembled WGS sequence"/>
</dbReference>
<keyword evidence="3" id="KW-1185">Reference proteome</keyword>
<comment type="caution">
    <text evidence="2">The sequence shown here is derived from an EMBL/GenBank/DDBJ whole genome shotgun (WGS) entry which is preliminary data.</text>
</comment>